<dbReference type="EMBL" id="CAJVPK010000196">
    <property type="protein sequence ID" value="CAG8471664.1"/>
    <property type="molecule type" value="Genomic_DNA"/>
</dbReference>
<reference evidence="1" key="1">
    <citation type="submission" date="2021-06" db="EMBL/GenBank/DDBJ databases">
        <authorList>
            <person name="Kallberg Y."/>
            <person name="Tangrot J."/>
            <person name="Rosling A."/>
        </authorList>
    </citation>
    <scope>NUCLEOTIDE SEQUENCE</scope>
    <source>
        <strain evidence="1">AZ414A</strain>
    </source>
</reference>
<sequence length="52" mass="5970">MYNTGHSYIDEKMEFYGFLKAAEKGYSIARYIDRFHNDGDPIKGLKSYAISG</sequence>
<organism evidence="1 2">
    <name type="scientific">Diversispora eburnea</name>
    <dbReference type="NCBI Taxonomy" id="1213867"/>
    <lineage>
        <taxon>Eukaryota</taxon>
        <taxon>Fungi</taxon>
        <taxon>Fungi incertae sedis</taxon>
        <taxon>Mucoromycota</taxon>
        <taxon>Glomeromycotina</taxon>
        <taxon>Glomeromycetes</taxon>
        <taxon>Diversisporales</taxon>
        <taxon>Diversisporaceae</taxon>
        <taxon>Diversispora</taxon>
    </lineage>
</organism>
<evidence type="ECO:0000313" key="1">
    <source>
        <dbReference type="EMBL" id="CAG8471664.1"/>
    </source>
</evidence>
<dbReference type="Proteomes" id="UP000789706">
    <property type="component" value="Unassembled WGS sequence"/>
</dbReference>
<protein>
    <submittedName>
        <fullName evidence="1">5904_t:CDS:1</fullName>
    </submittedName>
</protein>
<proteinExistence type="predicted"/>
<name>A0A9N8W1D5_9GLOM</name>
<comment type="caution">
    <text evidence="1">The sequence shown here is derived from an EMBL/GenBank/DDBJ whole genome shotgun (WGS) entry which is preliminary data.</text>
</comment>
<accession>A0A9N8W1D5</accession>
<dbReference type="AlphaFoldDB" id="A0A9N8W1D5"/>
<evidence type="ECO:0000313" key="2">
    <source>
        <dbReference type="Proteomes" id="UP000789706"/>
    </source>
</evidence>
<gene>
    <name evidence="1" type="ORF">DEBURN_LOCUS3189</name>
</gene>
<keyword evidence="2" id="KW-1185">Reference proteome</keyword>